<keyword evidence="2 5" id="KW-0238">DNA-binding</keyword>
<evidence type="ECO:0000259" key="4">
    <source>
        <dbReference type="PROSITE" id="PS50932"/>
    </source>
</evidence>
<dbReference type="Pfam" id="PF00356">
    <property type="entry name" value="LacI"/>
    <property type="match status" value="1"/>
</dbReference>
<dbReference type="GO" id="GO:0000976">
    <property type="term" value="F:transcription cis-regulatory region binding"/>
    <property type="evidence" value="ECO:0007669"/>
    <property type="project" value="TreeGrafter"/>
</dbReference>
<gene>
    <name evidence="5" type="ORF">E9934_16225</name>
</gene>
<dbReference type="InterPro" id="IPR010982">
    <property type="entry name" value="Lambda_DNA-bd_dom_sf"/>
</dbReference>
<dbReference type="OrthoDB" id="9785139at2"/>
<protein>
    <submittedName>
        <fullName evidence="5">LacI family DNA-binding transcriptional regulator</fullName>
    </submittedName>
</protein>
<dbReference type="EMBL" id="STGW01000014">
    <property type="protein sequence ID" value="THV09291.1"/>
    <property type="molecule type" value="Genomic_DNA"/>
</dbReference>
<evidence type="ECO:0000256" key="2">
    <source>
        <dbReference type="ARBA" id="ARBA00023125"/>
    </source>
</evidence>
<dbReference type="PROSITE" id="PS50932">
    <property type="entry name" value="HTH_LACI_2"/>
    <property type="match status" value="1"/>
</dbReference>
<dbReference type="InterPro" id="IPR046335">
    <property type="entry name" value="LacI/GalR-like_sensor"/>
</dbReference>
<dbReference type="Gene3D" id="1.10.260.40">
    <property type="entry name" value="lambda repressor-like DNA-binding domains"/>
    <property type="match status" value="1"/>
</dbReference>
<accession>A0A4S8N1J6</accession>
<keyword evidence="6" id="KW-1185">Reference proteome</keyword>
<sequence>MAGGSGSGNGRRRSPSMADVAALAGVSHQTVSRVLNDSPLVREDTRERVHAAIVELGYRRNAAARLLATNRSGRIGMVSAHLALHGPSMIAGAVQEAGREAGYDVSVVGVLQLSEEALRNAVDRLLDQAVEAIVVAVAHRDAHHLVRSLSLPIPVVLAQGVEPGEAMAAGIDQVAGARLATDHLLDAGHRSVAHVSGPTDWTEAAQRCEGWRRAHEARGLLPGPEVPGDWSASSGYDAGRRIAQDLSVTAVFVANDAMALGVLKALHEAGRDVPGDVSVVGFDDIPESDFYFPSLTTVAQDFLDLGRRAVELTVRALSGEERPTVELAEPVLLVRSSTGPAPAG</sequence>
<dbReference type="Proteomes" id="UP000307087">
    <property type="component" value="Unassembled WGS sequence"/>
</dbReference>
<dbReference type="InterPro" id="IPR000843">
    <property type="entry name" value="HTH_LacI"/>
</dbReference>
<dbReference type="GO" id="GO:0003700">
    <property type="term" value="F:DNA-binding transcription factor activity"/>
    <property type="evidence" value="ECO:0007669"/>
    <property type="project" value="TreeGrafter"/>
</dbReference>
<dbReference type="AlphaFoldDB" id="A0A4S8N1J6"/>
<proteinExistence type="predicted"/>
<dbReference type="CDD" id="cd01574">
    <property type="entry name" value="PBP1_LacI"/>
    <property type="match status" value="1"/>
</dbReference>
<dbReference type="SUPFAM" id="SSF47413">
    <property type="entry name" value="lambda repressor-like DNA-binding domains"/>
    <property type="match status" value="1"/>
</dbReference>
<dbReference type="CDD" id="cd01392">
    <property type="entry name" value="HTH_LacI"/>
    <property type="match status" value="1"/>
</dbReference>
<dbReference type="PROSITE" id="PS00356">
    <property type="entry name" value="HTH_LACI_1"/>
    <property type="match status" value="1"/>
</dbReference>
<dbReference type="PANTHER" id="PTHR30146">
    <property type="entry name" value="LACI-RELATED TRANSCRIPTIONAL REPRESSOR"/>
    <property type="match status" value="1"/>
</dbReference>
<keyword evidence="1" id="KW-0805">Transcription regulation</keyword>
<evidence type="ECO:0000313" key="5">
    <source>
        <dbReference type="EMBL" id="THV09291.1"/>
    </source>
</evidence>
<dbReference type="PANTHER" id="PTHR30146:SF109">
    <property type="entry name" value="HTH-TYPE TRANSCRIPTIONAL REGULATOR GALS"/>
    <property type="match status" value="1"/>
</dbReference>
<evidence type="ECO:0000256" key="3">
    <source>
        <dbReference type="ARBA" id="ARBA00023163"/>
    </source>
</evidence>
<organism evidence="5 6">
    <name type="scientific">Nocardioides caeni</name>
    <dbReference type="NCBI Taxonomy" id="574700"/>
    <lineage>
        <taxon>Bacteria</taxon>
        <taxon>Bacillati</taxon>
        <taxon>Actinomycetota</taxon>
        <taxon>Actinomycetes</taxon>
        <taxon>Propionibacteriales</taxon>
        <taxon>Nocardioidaceae</taxon>
        <taxon>Nocardioides</taxon>
    </lineage>
</organism>
<dbReference type="Gene3D" id="3.40.50.2300">
    <property type="match status" value="2"/>
</dbReference>
<dbReference type="SUPFAM" id="SSF53822">
    <property type="entry name" value="Periplasmic binding protein-like I"/>
    <property type="match status" value="1"/>
</dbReference>
<name>A0A4S8N1J6_9ACTN</name>
<comment type="caution">
    <text evidence="5">The sequence shown here is derived from an EMBL/GenBank/DDBJ whole genome shotgun (WGS) entry which is preliminary data.</text>
</comment>
<evidence type="ECO:0000256" key="1">
    <source>
        <dbReference type="ARBA" id="ARBA00023015"/>
    </source>
</evidence>
<feature type="domain" description="HTH lacI-type" evidence="4">
    <location>
        <begin position="15"/>
        <end position="69"/>
    </location>
</feature>
<dbReference type="Pfam" id="PF13377">
    <property type="entry name" value="Peripla_BP_3"/>
    <property type="match status" value="1"/>
</dbReference>
<dbReference type="SMART" id="SM00354">
    <property type="entry name" value="HTH_LACI"/>
    <property type="match status" value="1"/>
</dbReference>
<keyword evidence="3" id="KW-0804">Transcription</keyword>
<dbReference type="InterPro" id="IPR028082">
    <property type="entry name" value="Peripla_BP_I"/>
</dbReference>
<reference evidence="5 6" key="1">
    <citation type="journal article" date="2009" name="Int. J. Syst. Evol. Microbiol.">
        <title>Nocardioides caeni sp. nov., isolated from wastewater.</title>
        <authorList>
            <person name="Yoon J.H."/>
            <person name="Kang S.J."/>
            <person name="Park S."/>
            <person name="Kim W."/>
            <person name="Oh T.K."/>
        </authorList>
    </citation>
    <scope>NUCLEOTIDE SEQUENCE [LARGE SCALE GENOMIC DNA]</scope>
    <source>
        <strain evidence="5 6">DSM 23134</strain>
    </source>
</reference>
<evidence type="ECO:0000313" key="6">
    <source>
        <dbReference type="Proteomes" id="UP000307087"/>
    </source>
</evidence>